<proteinExistence type="inferred from homology"/>
<keyword evidence="3 7" id="KW-0732">Signal</keyword>
<dbReference type="PROSITE" id="PS51935">
    <property type="entry name" value="NLPC_P60"/>
    <property type="match status" value="1"/>
</dbReference>
<gene>
    <name evidence="9" type="ORF">SAMN05421791_103134</name>
</gene>
<feature type="domain" description="NlpC/P60" evidence="8">
    <location>
        <begin position="357"/>
        <end position="475"/>
    </location>
</feature>
<dbReference type="InterPro" id="IPR051794">
    <property type="entry name" value="PG_Endopeptidase_C40"/>
</dbReference>
<evidence type="ECO:0000313" key="10">
    <source>
        <dbReference type="Proteomes" id="UP000199708"/>
    </source>
</evidence>
<dbReference type="OrthoDB" id="1654978at2"/>
<dbReference type="GO" id="GO:0008234">
    <property type="term" value="F:cysteine-type peptidase activity"/>
    <property type="evidence" value="ECO:0007669"/>
    <property type="project" value="UniProtKB-KW"/>
</dbReference>
<keyword evidence="4 9" id="KW-0378">Hydrolase</keyword>
<dbReference type="Gene3D" id="6.10.250.3150">
    <property type="match status" value="1"/>
</dbReference>
<evidence type="ECO:0000256" key="6">
    <source>
        <dbReference type="SAM" id="Coils"/>
    </source>
</evidence>
<comment type="similarity">
    <text evidence="1">Belongs to the peptidase C40 family.</text>
</comment>
<dbReference type="EMBL" id="FNCK01000003">
    <property type="protein sequence ID" value="SDG12895.1"/>
    <property type="molecule type" value="Genomic_DNA"/>
</dbReference>
<evidence type="ECO:0000256" key="7">
    <source>
        <dbReference type="SAM" id="SignalP"/>
    </source>
</evidence>
<feature type="coiled-coil region" evidence="6">
    <location>
        <begin position="203"/>
        <end position="230"/>
    </location>
</feature>
<evidence type="ECO:0000256" key="4">
    <source>
        <dbReference type="ARBA" id="ARBA00022801"/>
    </source>
</evidence>
<dbReference type="Proteomes" id="UP000199708">
    <property type="component" value="Unassembled WGS sequence"/>
</dbReference>
<dbReference type="GO" id="GO:0006508">
    <property type="term" value="P:proteolysis"/>
    <property type="evidence" value="ECO:0007669"/>
    <property type="project" value="UniProtKB-KW"/>
</dbReference>
<evidence type="ECO:0000256" key="2">
    <source>
        <dbReference type="ARBA" id="ARBA00022670"/>
    </source>
</evidence>
<dbReference type="InterPro" id="IPR057309">
    <property type="entry name" value="PcsB_CC"/>
</dbReference>
<dbReference type="STRING" id="120956.SAMN05421791_103134"/>
<reference evidence="9 10" key="1">
    <citation type="submission" date="2016-10" db="EMBL/GenBank/DDBJ databases">
        <authorList>
            <person name="de Groot N.N."/>
        </authorList>
    </citation>
    <scope>NUCLEOTIDE SEQUENCE [LARGE SCALE GENOMIC DNA]</scope>
    <source>
        <strain evidence="9 10">ATCC BAA-466</strain>
    </source>
</reference>
<dbReference type="Gene3D" id="3.90.1720.10">
    <property type="entry name" value="endopeptidase domain like (from Nostoc punctiforme)"/>
    <property type="match status" value="1"/>
</dbReference>
<keyword evidence="6" id="KW-0175">Coiled coil</keyword>
<protein>
    <submittedName>
        <fullName evidence="9">N-terminal domain of peptidoglycan hydrolase CwlO-containing protein</fullName>
    </submittedName>
</protein>
<name>A0A1G7RQC1_9LACT</name>
<evidence type="ECO:0000259" key="8">
    <source>
        <dbReference type="PROSITE" id="PS51935"/>
    </source>
</evidence>
<keyword evidence="2" id="KW-0645">Protease</keyword>
<dbReference type="Pfam" id="PF24568">
    <property type="entry name" value="CC_PcsB"/>
    <property type="match status" value="1"/>
</dbReference>
<sequence>MKMNFSKRLVTTLLTSSLVLSAVSTSPIYAQNSDEMNSNTTYQVNDLNGEQAQLYAKLVNSYNQIESIKEEAEGLQNSIVEDNETIEALNQEIDELQEMIDKRQELIAEQAIAIQENGGTTNYLNVLASSESLSEFVGRMDVIIKLVSSNKDLLNSQKEDMASVEAKKAATEEAKTTKINKMISLEALKGDLEVETASAEVAYSELTRAAELAEETRLALEAEAAAFEAAAQVEITENTEVTNEVVTPESTEEAVTTVETPLETIETSQEALPTEEPSFEAVGSLETIESEQAVETIQAVETSSEPIDTTQIVETSAQPVETTQVVETSVEPVETTQIVETSEEVIQEEEVQTPDLSYNTGSLIGNAEKYIGIPYVWGGKSPSGFDCSGFVQYVFRETYGMEIGGWTGAQEYAGTRISVEEAQPGDLYFWGSPGATYHVALATGGGSYIHASQPGTPLGYSNTSSFTPSFAVRVL</sequence>
<keyword evidence="10" id="KW-1185">Reference proteome</keyword>
<dbReference type="RefSeq" id="WP_090289547.1">
    <property type="nucleotide sequence ID" value="NZ_FNCK01000003.1"/>
</dbReference>
<evidence type="ECO:0000256" key="3">
    <source>
        <dbReference type="ARBA" id="ARBA00022729"/>
    </source>
</evidence>
<accession>A0A1G7RQC1</accession>
<feature type="signal peptide" evidence="7">
    <location>
        <begin position="1"/>
        <end position="30"/>
    </location>
</feature>
<feature type="chain" id="PRO_5038989381" evidence="7">
    <location>
        <begin position="31"/>
        <end position="475"/>
    </location>
</feature>
<dbReference type="Pfam" id="PF00877">
    <property type="entry name" value="NLPC_P60"/>
    <property type="match status" value="1"/>
</dbReference>
<keyword evidence="5" id="KW-0788">Thiol protease</keyword>
<dbReference type="AlphaFoldDB" id="A0A1G7RQC1"/>
<dbReference type="InterPro" id="IPR038765">
    <property type="entry name" value="Papain-like_cys_pep_sf"/>
</dbReference>
<evidence type="ECO:0000256" key="1">
    <source>
        <dbReference type="ARBA" id="ARBA00007074"/>
    </source>
</evidence>
<dbReference type="InterPro" id="IPR000064">
    <property type="entry name" value="NLP_P60_dom"/>
</dbReference>
<feature type="coiled-coil region" evidence="6">
    <location>
        <begin position="58"/>
        <end position="109"/>
    </location>
</feature>
<dbReference type="SUPFAM" id="SSF54001">
    <property type="entry name" value="Cysteine proteinases"/>
    <property type="match status" value="1"/>
</dbReference>
<organism evidence="9 10">
    <name type="scientific">Facklamia miroungae</name>
    <dbReference type="NCBI Taxonomy" id="120956"/>
    <lineage>
        <taxon>Bacteria</taxon>
        <taxon>Bacillati</taxon>
        <taxon>Bacillota</taxon>
        <taxon>Bacilli</taxon>
        <taxon>Lactobacillales</taxon>
        <taxon>Aerococcaceae</taxon>
        <taxon>Facklamia</taxon>
    </lineage>
</organism>
<dbReference type="PANTHER" id="PTHR47359:SF3">
    <property type="entry name" value="NLP_P60 DOMAIN-CONTAINING PROTEIN-RELATED"/>
    <property type="match status" value="1"/>
</dbReference>
<evidence type="ECO:0000256" key="5">
    <source>
        <dbReference type="ARBA" id="ARBA00022807"/>
    </source>
</evidence>
<evidence type="ECO:0000313" key="9">
    <source>
        <dbReference type="EMBL" id="SDG12895.1"/>
    </source>
</evidence>
<dbReference type="PANTHER" id="PTHR47359">
    <property type="entry name" value="PEPTIDOGLYCAN DL-ENDOPEPTIDASE CWLO"/>
    <property type="match status" value="1"/>
</dbReference>